<dbReference type="OrthoDB" id="7428944at2"/>
<name>A0A2P7QEB1_9SPHN</name>
<dbReference type="Proteomes" id="UP000241167">
    <property type="component" value="Unassembled WGS sequence"/>
</dbReference>
<sequence length="98" mass="10655">MGLTLAVLLAACALGLPAPAEARPREHGPLHRAVESGVLIPLSAIEQRILPKMRGSQYLGPEFDEEAAIYRLKFIRNGQVIWIDVDARSGRVVSRTGP</sequence>
<feature type="signal peptide" evidence="1">
    <location>
        <begin position="1"/>
        <end position="22"/>
    </location>
</feature>
<comment type="caution">
    <text evidence="2">The sequence shown here is derived from an EMBL/GenBank/DDBJ whole genome shotgun (WGS) entry which is preliminary data.</text>
</comment>
<organism evidence="2 3">
    <name type="scientific">Allosphingosinicella deserti</name>
    <dbReference type="NCBI Taxonomy" id="2116704"/>
    <lineage>
        <taxon>Bacteria</taxon>
        <taxon>Pseudomonadati</taxon>
        <taxon>Pseudomonadota</taxon>
        <taxon>Alphaproteobacteria</taxon>
        <taxon>Sphingomonadales</taxon>
        <taxon>Sphingomonadaceae</taxon>
        <taxon>Allosphingosinicella</taxon>
    </lineage>
</organism>
<feature type="chain" id="PRO_5015105645" description="PepSY domain-containing protein" evidence="1">
    <location>
        <begin position="23"/>
        <end position="98"/>
    </location>
</feature>
<gene>
    <name evidence="2" type="ORF">C7I55_26850</name>
</gene>
<keyword evidence="3" id="KW-1185">Reference proteome</keyword>
<evidence type="ECO:0000313" key="2">
    <source>
        <dbReference type="EMBL" id="PSJ36312.1"/>
    </source>
</evidence>
<proteinExistence type="predicted"/>
<protein>
    <recommendedName>
        <fullName evidence="4">PepSY domain-containing protein</fullName>
    </recommendedName>
</protein>
<dbReference type="AlphaFoldDB" id="A0A2P7QEB1"/>
<evidence type="ECO:0000313" key="3">
    <source>
        <dbReference type="Proteomes" id="UP000241167"/>
    </source>
</evidence>
<accession>A0A2P7QEB1</accession>
<evidence type="ECO:0000256" key="1">
    <source>
        <dbReference type="SAM" id="SignalP"/>
    </source>
</evidence>
<reference evidence="2 3" key="1">
    <citation type="submission" date="2018-03" db="EMBL/GenBank/DDBJ databases">
        <title>The draft genome of Sphingosinicella sp. GL-C-18.</title>
        <authorList>
            <person name="Liu L."/>
            <person name="Li L."/>
            <person name="Liang L."/>
            <person name="Zhang X."/>
            <person name="Wang T."/>
        </authorList>
    </citation>
    <scope>NUCLEOTIDE SEQUENCE [LARGE SCALE GENOMIC DNA]</scope>
    <source>
        <strain evidence="2 3">GL-C-18</strain>
    </source>
</reference>
<dbReference type="RefSeq" id="WP_106516139.1">
    <property type="nucleotide sequence ID" value="NZ_PXYI01000015.1"/>
</dbReference>
<keyword evidence="1" id="KW-0732">Signal</keyword>
<dbReference type="EMBL" id="PXYI01000015">
    <property type="protein sequence ID" value="PSJ36312.1"/>
    <property type="molecule type" value="Genomic_DNA"/>
</dbReference>
<evidence type="ECO:0008006" key="4">
    <source>
        <dbReference type="Google" id="ProtNLM"/>
    </source>
</evidence>